<dbReference type="InterPro" id="IPR008906">
    <property type="entry name" value="HATC_C_dom"/>
</dbReference>
<reference evidence="3" key="1">
    <citation type="submission" date="2022-11" db="UniProtKB">
        <authorList>
            <consortium name="WormBaseParasite"/>
        </authorList>
    </citation>
    <scope>IDENTIFICATION</scope>
</reference>
<sequence>MPRMEHEHAIAKSAEQLEDERRSIDPELNKKLTSLFPGGCCPYDGCKKAVIKHSKNLYRHMKNKHNSELEKVILEIDKAKTRLPFDVISTTNRPLRYLTMYAGTSTFAFAHLEIRGFCVFSGLARNDLHPNRRALRTLVGGELKKVQNKLKIICENVTHGLSVCVDIATTRGMATSFLAICVQFITPAGIKNSEETSAWQIFFPISSSRRQDPRFRACEEEEGRPINRSIEQEIESYIEALKGLPSNYDCIKYWHNEGEKFTRLAHLAKSILGVPATSACVERVFSQVTLHSSGRKGSTSESYIREKVLLTLAGDLIDL</sequence>
<dbReference type="WBParaSite" id="jg25518">
    <property type="protein sequence ID" value="jg25518"/>
    <property type="gene ID" value="jg25518"/>
</dbReference>
<dbReference type="Pfam" id="PF05699">
    <property type="entry name" value="Dimer_Tnp_hAT"/>
    <property type="match status" value="1"/>
</dbReference>
<keyword evidence="2" id="KW-1185">Reference proteome</keyword>
<dbReference type="AlphaFoldDB" id="A0A915E0X3"/>
<evidence type="ECO:0000313" key="3">
    <source>
        <dbReference type="WBParaSite" id="jg25518"/>
    </source>
</evidence>
<evidence type="ECO:0000259" key="1">
    <source>
        <dbReference type="Pfam" id="PF05699"/>
    </source>
</evidence>
<accession>A0A915E0X3</accession>
<organism evidence="2 3">
    <name type="scientific">Ditylenchus dipsaci</name>
    <dbReference type="NCBI Taxonomy" id="166011"/>
    <lineage>
        <taxon>Eukaryota</taxon>
        <taxon>Metazoa</taxon>
        <taxon>Ecdysozoa</taxon>
        <taxon>Nematoda</taxon>
        <taxon>Chromadorea</taxon>
        <taxon>Rhabditida</taxon>
        <taxon>Tylenchina</taxon>
        <taxon>Tylenchomorpha</taxon>
        <taxon>Sphaerularioidea</taxon>
        <taxon>Anguinidae</taxon>
        <taxon>Anguininae</taxon>
        <taxon>Ditylenchus</taxon>
    </lineage>
</organism>
<protein>
    <submittedName>
        <fullName evidence="3">HAT C-terminal dimerisation domain-containing protein</fullName>
    </submittedName>
</protein>
<proteinExistence type="predicted"/>
<dbReference type="GO" id="GO:0046983">
    <property type="term" value="F:protein dimerization activity"/>
    <property type="evidence" value="ECO:0007669"/>
    <property type="project" value="InterPro"/>
</dbReference>
<name>A0A915E0X3_9BILA</name>
<dbReference type="Proteomes" id="UP000887574">
    <property type="component" value="Unplaced"/>
</dbReference>
<evidence type="ECO:0000313" key="2">
    <source>
        <dbReference type="Proteomes" id="UP000887574"/>
    </source>
</evidence>
<feature type="domain" description="HAT C-terminal dimerisation" evidence="1">
    <location>
        <begin position="233"/>
        <end position="288"/>
    </location>
</feature>
<dbReference type="SUPFAM" id="SSF53098">
    <property type="entry name" value="Ribonuclease H-like"/>
    <property type="match status" value="1"/>
</dbReference>
<dbReference type="InterPro" id="IPR012337">
    <property type="entry name" value="RNaseH-like_sf"/>
</dbReference>